<evidence type="ECO:0000256" key="1">
    <source>
        <dbReference type="SAM" id="Phobius"/>
    </source>
</evidence>
<organism evidence="2 3">
    <name type="scientific">Goodfellowiella coeruleoviolacea</name>
    <dbReference type="NCBI Taxonomy" id="334858"/>
    <lineage>
        <taxon>Bacteria</taxon>
        <taxon>Bacillati</taxon>
        <taxon>Actinomycetota</taxon>
        <taxon>Actinomycetes</taxon>
        <taxon>Pseudonocardiales</taxon>
        <taxon>Pseudonocardiaceae</taxon>
        <taxon>Goodfellowiella</taxon>
    </lineage>
</organism>
<feature type="transmembrane region" description="Helical" evidence="1">
    <location>
        <begin position="155"/>
        <end position="173"/>
    </location>
</feature>
<feature type="transmembrane region" description="Helical" evidence="1">
    <location>
        <begin position="126"/>
        <end position="149"/>
    </location>
</feature>
<evidence type="ECO:0000313" key="3">
    <source>
        <dbReference type="Proteomes" id="UP001206128"/>
    </source>
</evidence>
<feature type="transmembrane region" description="Helical" evidence="1">
    <location>
        <begin position="54"/>
        <end position="74"/>
    </location>
</feature>
<keyword evidence="1" id="KW-0472">Membrane</keyword>
<feature type="transmembrane region" description="Helical" evidence="1">
    <location>
        <begin position="94"/>
        <end position="114"/>
    </location>
</feature>
<evidence type="ECO:0000313" key="2">
    <source>
        <dbReference type="EMBL" id="MCP2165714.1"/>
    </source>
</evidence>
<protein>
    <submittedName>
        <fullName evidence="2">Fluoroquinolone transport system permease protein</fullName>
    </submittedName>
</protein>
<keyword evidence="1" id="KW-1133">Transmembrane helix</keyword>
<name>A0AAE3GE82_9PSEU</name>
<dbReference type="InterPro" id="IPR056926">
    <property type="entry name" value="FLQE3_permease"/>
</dbReference>
<keyword evidence="1" id="KW-0812">Transmembrane</keyword>
<dbReference type="Proteomes" id="UP001206128">
    <property type="component" value="Unassembled WGS sequence"/>
</dbReference>
<feature type="transmembrane region" description="Helical" evidence="1">
    <location>
        <begin position="205"/>
        <end position="227"/>
    </location>
</feature>
<keyword evidence="3" id="KW-1185">Reference proteome</keyword>
<proteinExistence type="predicted"/>
<dbReference type="AlphaFoldDB" id="A0AAE3GE82"/>
<dbReference type="EMBL" id="JAMTCK010000005">
    <property type="protein sequence ID" value="MCP2165714.1"/>
    <property type="molecule type" value="Genomic_DNA"/>
</dbReference>
<comment type="caution">
    <text evidence="2">The sequence shown here is derived from an EMBL/GenBank/DDBJ whole genome shotgun (WGS) entry which is preliminary data.</text>
</comment>
<sequence length="241" mass="26343">MSASHPGRLGVLLRLELLTQLRYRFPHAAVFSGLLWLAMLLPMPSVTRRVVEPYVMLGDLAVVGYFFVSGSVFFEKGEGTLHALVATPLRFAEYLASKLAVLTALSVSLAVLVATISAGTHYHLGYLLLGAVLGTLLMLLVSFVTALPFQSISDWYLPAMLPLALLTAPVLHFSGLWPSWLLYLVPTQGPLAFLGAAFGQRSMPWWELVYGIAYPLVFLTALAWLAGRMFDRHVVGRRGGA</sequence>
<feature type="transmembrane region" description="Helical" evidence="1">
    <location>
        <begin position="23"/>
        <end position="42"/>
    </location>
</feature>
<dbReference type="Pfam" id="PF24686">
    <property type="entry name" value="FLQE3_permease"/>
    <property type="match status" value="1"/>
</dbReference>
<reference evidence="2" key="1">
    <citation type="submission" date="2022-06" db="EMBL/GenBank/DDBJ databases">
        <title>Genomic Encyclopedia of Archaeal and Bacterial Type Strains, Phase II (KMG-II): from individual species to whole genera.</title>
        <authorList>
            <person name="Goeker M."/>
        </authorList>
    </citation>
    <scope>NUCLEOTIDE SEQUENCE</scope>
    <source>
        <strain evidence="2">DSM 43935</strain>
    </source>
</reference>
<gene>
    <name evidence="2" type="ORF">LX83_002572</name>
</gene>
<accession>A0AAE3GE82</accession>
<dbReference type="RefSeq" id="WP_253770793.1">
    <property type="nucleotide sequence ID" value="NZ_JAMTCK010000005.1"/>
</dbReference>